<proteinExistence type="predicted"/>
<dbReference type="AlphaFoldDB" id="A0A9D1Z1N1"/>
<organism evidence="5 6">
    <name type="scientific">Candidatus Intestinimonas merdavium</name>
    <dbReference type="NCBI Taxonomy" id="2838622"/>
    <lineage>
        <taxon>Bacteria</taxon>
        <taxon>Bacillati</taxon>
        <taxon>Bacillota</taxon>
        <taxon>Clostridia</taxon>
        <taxon>Eubacteriales</taxon>
        <taxon>Intestinimonas</taxon>
    </lineage>
</organism>
<sequence>MDESVFLGRNISVAYRMANRFYDRALAPWGIGCGQQFFLLRVYEHQGISMYDLARMGLYDKGTVTRAVQKLEELGYVRSEADAHDRRVRRLYATEGAEPVVQEGYAARLRWNELLTQGMTPEEVEAAKGLIARIAENAILALEQEEKENHGI</sequence>
<dbReference type="PRINTS" id="PR00598">
    <property type="entry name" value="HTHMARR"/>
</dbReference>
<evidence type="ECO:0000256" key="3">
    <source>
        <dbReference type="ARBA" id="ARBA00023163"/>
    </source>
</evidence>
<accession>A0A9D1Z1N1</accession>
<dbReference type="GO" id="GO:0003677">
    <property type="term" value="F:DNA binding"/>
    <property type="evidence" value="ECO:0007669"/>
    <property type="project" value="UniProtKB-KW"/>
</dbReference>
<evidence type="ECO:0000259" key="4">
    <source>
        <dbReference type="PROSITE" id="PS50995"/>
    </source>
</evidence>
<feature type="domain" description="HTH marR-type" evidence="4">
    <location>
        <begin position="4"/>
        <end position="136"/>
    </location>
</feature>
<dbReference type="GO" id="GO:0003700">
    <property type="term" value="F:DNA-binding transcription factor activity"/>
    <property type="evidence" value="ECO:0007669"/>
    <property type="project" value="InterPro"/>
</dbReference>
<dbReference type="Pfam" id="PF12802">
    <property type="entry name" value="MarR_2"/>
    <property type="match status" value="1"/>
</dbReference>
<reference evidence="5" key="2">
    <citation type="submission" date="2021-04" db="EMBL/GenBank/DDBJ databases">
        <authorList>
            <person name="Gilroy R."/>
        </authorList>
    </citation>
    <scope>NUCLEOTIDE SEQUENCE</scope>
    <source>
        <strain evidence="5">CHK33-7979</strain>
    </source>
</reference>
<dbReference type="PROSITE" id="PS50995">
    <property type="entry name" value="HTH_MARR_2"/>
    <property type="match status" value="1"/>
</dbReference>
<evidence type="ECO:0000313" key="5">
    <source>
        <dbReference type="EMBL" id="HIY72439.1"/>
    </source>
</evidence>
<dbReference type="SUPFAM" id="SSF46785">
    <property type="entry name" value="Winged helix' DNA-binding domain"/>
    <property type="match status" value="1"/>
</dbReference>
<reference evidence="5" key="1">
    <citation type="journal article" date="2021" name="PeerJ">
        <title>Extensive microbial diversity within the chicken gut microbiome revealed by metagenomics and culture.</title>
        <authorList>
            <person name="Gilroy R."/>
            <person name="Ravi A."/>
            <person name="Getino M."/>
            <person name="Pursley I."/>
            <person name="Horton D.L."/>
            <person name="Alikhan N.F."/>
            <person name="Baker D."/>
            <person name="Gharbi K."/>
            <person name="Hall N."/>
            <person name="Watson M."/>
            <person name="Adriaenssens E.M."/>
            <person name="Foster-Nyarko E."/>
            <person name="Jarju S."/>
            <person name="Secka A."/>
            <person name="Antonio M."/>
            <person name="Oren A."/>
            <person name="Chaudhuri R.R."/>
            <person name="La Ragione R."/>
            <person name="Hildebrand F."/>
            <person name="Pallen M.J."/>
        </authorList>
    </citation>
    <scope>NUCLEOTIDE SEQUENCE</scope>
    <source>
        <strain evidence="5">CHK33-7979</strain>
    </source>
</reference>
<comment type="caution">
    <text evidence="5">The sequence shown here is derived from an EMBL/GenBank/DDBJ whole genome shotgun (WGS) entry which is preliminary data.</text>
</comment>
<dbReference type="Gene3D" id="1.10.10.10">
    <property type="entry name" value="Winged helix-like DNA-binding domain superfamily/Winged helix DNA-binding domain"/>
    <property type="match status" value="1"/>
</dbReference>
<dbReference type="InterPro" id="IPR036388">
    <property type="entry name" value="WH-like_DNA-bd_sf"/>
</dbReference>
<keyword evidence="3" id="KW-0804">Transcription</keyword>
<evidence type="ECO:0000256" key="1">
    <source>
        <dbReference type="ARBA" id="ARBA00023015"/>
    </source>
</evidence>
<dbReference type="PANTHER" id="PTHR42756:SF1">
    <property type="entry name" value="TRANSCRIPTIONAL REPRESSOR OF EMRAB OPERON"/>
    <property type="match status" value="1"/>
</dbReference>
<evidence type="ECO:0000313" key="6">
    <source>
        <dbReference type="Proteomes" id="UP000886824"/>
    </source>
</evidence>
<evidence type="ECO:0000256" key="2">
    <source>
        <dbReference type="ARBA" id="ARBA00023125"/>
    </source>
</evidence>
<gene>
    <name evidence="5" type="ORF">H9826_00490</name>
</gene>
<keyword evidence="1" id="KW-0805">Transcription regulation</keyword>
<dbReference type="PROSITE" id="PS01117">
    <property type="entry name" value="HTH_MARR_1"/>
    <property type="match status" value="1"/>
</dbReference>
<dbReference type="PANTHER" id="PTHR42756">
    <property type="entry name" value="TRANSCRIPTIONAL REGULATOR, MARR"/>
    <property type="match status" value="1"/>
</dbReference>
<dbReference type="EMBL" id="DXCX01000010">
    <property type="protein sequence ID" value="HIY72439.1"/>
    <property type="molecule type" value="Genomic_DNA"/>
</dbReference>
<name>A0A9D1Z1N1_9FIRM</name>
<dbReference type="Proteomes" id="UP000886824">
    <property type="component" value="Unassembled WGS sequence"/>
</dbReference>
<dbReference type="InterPro" id="IPR023187">
    <property type="entry name" value="Tscrpt_reg_MarR-type_CS"/>
</dbReference>
<dbReference type="InterPro" id="IPR036390">
    <property type="entry name" value="WH_DNA-bd_sf"/>
</dbReference>
<keyword evidence="2" id="KW-0238">DNA-binding</keyword>
<dbReference type="InterPro" id="IPR000835">
    <property type="entry name" value="HTH_MarR-typ"/>
</dbReference>
<dbReference type="SMART" id="SM00347">
    <property type="entry name" value="HTH_MARR"/>
    <property type="match status" value="1"/>
</dbReference>
<protein>
    <submittedName>
        <fullName evidence="5">MarR family transcriptional regulator</fullName>
    </submittedName>
</protein>